<proteinExistence type="predicted"/>
<dbReference type="EMBL" id="BART01013352">
    <property type="protein sequence ID" value="GAG76299.1"/>
    <property type="molecule type" value="Genomic_DNA"/>
</dbReference>
<name>X1A3F7_9ZZZZ</name>
<dbReference type="AlphaFoldDB" id="X1A3F7"/>
<comment type="caution">
    <text evidence="1">The sequence shown here is derived from an EMBL/GenBank/DDBJ whole genome shotgun (WGS) entry which is preliminary data.</text>
</comment>
<gene>
    <name evidence="1" type="ORF">S01H4_27347</name>
</gene>
<accession>X1A3F7</accession>
<sequence>MKDEVFEYFNDRGFPFSALKKKNKDLSPSHIKAGMVDVWHNRGNFRDDQIGRAALR</sequence>
<organism evidence="1">
    <name type="scientific">marine sediment metagenome</name>
    <dbReference type="NCBI Taxonomy" id="412755"/>
    <lineage>
        <taxon>unclassified sequences</taxon>
        <taxon>metagenomes</taxon>
        <taxon>ecological metagenomes</taxon>
    </lineage>
</organism>
<protein>
    <submittedName>
        <fullName evidence="1">Uncharacterized protein</fullName>
    </submittedName>
</protein>
<feature type="non-terminal residue" evidence="1">
    <location>
        <position position="56"/>
    </location>
</feature>
<evidence type="ECO:0000313" key="1">
    <source>
        <dbReference type="EMBL" id="GAG76299.1"/>
    </source>
</evidence>
<reference evidence="1" key="1">
    <citation type="journal article" date="2014" name="Front. Microbiol.">
        <title>High frequency of phylogenetically diverse reductive dehalogenase-homologous genes in deep subseafloor sedimentary metagenomes.</title>
        <authorList>
            <person name="Kawai M."/>
            <person name="Futagami T."/>
            <person name="Toyoda A."/>
            <person name="Takaki Y."/>
            <person name="Nishi S."/>
            <person name="Hori S."/>
            <person name="Arai W."/>
            <person name="Tsubouchi T."/>
            <person name="Morono Y."/>
            <person name="Uchiyama I."/>
            <person name="Ito T."/>
            <person name="Fujiyama A."/>
            <person name="Inagaki F."/>
            <person name="Takami H."/>
        </authorList>
    </citation>
    <scope>NUCLEOTIDE SEQUENCE</scope>
    <source>
        <strain evidence="1">Expedition CK06-06</strain>
    </source>
</reference>